<keyword evidence="3" id="KW-0413">Isomerase</keyword>
<dbReference type="OrthoDB" id="9802232at2"/>
<dbReference type="InterPro" id="IPR008243">
    <property type="entry name" value="Chorismate_mutase_AroH"/>
</dbReference>
<feature type="binding site" evidence="2">
    <location>
        <position position="6"/>
    </location>
    <ligand>
        <name>prephenate</name>
        <dbReference type="ChEBI" id="CHEBI:29934"/>
    </ligand>
</feature>
<evidence type="ECO:0000313" key="4">
    <source>
        <dbReference type="EMBL" id="OCS82292.1"/>
    </source>
</evidence>
<comment type="catalytic activity">
    <reaction evidence="3">
        <text>chorismate = prephenate</text>
        <dbReference type="Rhea" id="RHEA:13897"/>
        <dbReference type="ChEBI" id="CHEBI:29748"/>
        <dbReference type="ChEBI" id="CHEBI:29934"/>
        <dbReference type="EC" id="5.4.99.5"/>
    </reaction>
</comment>
<reference evidence="4 5" key="1">
    <citation type="submission" date="2016-07" db="EMBL/GenBank/DDBJ databases">
        <title>Caryophanon tenue genome sequencing.</title>
        <authorList>
            <person name="Verma A."/>
            <person name="Pal Y."/>
            <person name="Krishnamurthi S."/>
        </authorList>
    </citation>
    <scope>NUCLEOTIDE SEQUENCE [LARGE SCALE GENOMIC DNA]</scope>
    <source>
        <strain evidence="4 5">DSM 14152</strain>
    </source>
</reference>
<feature type="binding site" evidence="2">
    <location>
        <position position="89"/>
    </location>
    <ligand>
        <name>prephenate</name>
        <dbReference type="ChEBI" id="CHEBI:29934"/>
    </ligand>
</feature>
<sequence>MIRGMRGAITIEKDEPQIIWDETVKLVQAIVAENNVQPDDIASIIISTTPDITSAFPARSVRMLEGWEYVPVMCMHEMNVADALPLCVRVMIHVETTLSQRDITHVYLNDAVKLRPDLITKNV</sequence>
<evidence type="ECO:0000256" key="3">
    <source>
        <dbReference type="PROSITE-ProRule" id="PRU00514"/>
    </source>
</evidence>
<dbReference type="EC" id="5.4.99.5" evidence="1 3"/>
<dbReference type="AlphaFoldDB" id="A0A1C0Y543"/>
<dbReference type="Proteomes" id="UP000093199">
    <property type="component" value="Unassembled WGS sequence"/>
</dbReference>
<dbReference type="STRING" id="33978.A6M13_07615"/>
<keyword evidence="2 3" id="KW-0057">Aromatic amino acid biosynthesis</keyword>
<dbReference type="PANTHER" id="PTHR21164">
    <property type="entry name" value="CHORISMATE MUTASE"/>
    <property type="match status" value="1"/>
</dbReference>
<dbReference type="SUPFAM" id="SSF55298">
    <property type="entry name" value="YjgF-like"/>
    <property type="match status" value="1"/>
</dbReference>
<dbReference type="GO" id="GO:0046417">
    <property type="term" value="P:chorismate metabolic process"/>
    <property type="evidence" value="ECO:0007669"/>
    <property type="project" value="TreeGrafter"/>
</dbReference>
<keyword evidence="2 3" id="KW-0028">Amino-acid biosynthesis</keyword>
<dbReference type="InterPro" id="IPR035959">
    <property type="entry name" value="RutC-like_sf"/>
</dbReference>
<proteinExistence type="predicted"/>
<feature type="binding site" evidence="2">
    <location>
        <position position="107"/>
    </location>
    <ligand>
        <name>prephenate</name>
        <dbReference type="ChEBI" id="CHEBI:29934"/>
    </ligand>
</feature>
<dbReference type="UniPathway" id="UPA00120">
    <property type="reaction ID" value="UER00203"/>
</dbReference>
<dbReference type="PROSITE" id="PS51167">
    <property type="entry name" value="CHORISMATE_MUT_1"/>
    <property type="match status" value="1"/>
</dbReference>
<dbReference type="EMBL" id="MASJ01000042">
    <property type="protein sequence ID" value="OCS82292.1"/>
    <property type="molecule type" value="Genomic_DNA"/>
</dbReference>
<protein>
    <recommendedName>
        <fullName evidence="1 3">chorismate mutase</fullName>
        <ecNumber evidence="1 3">5.4.99.5</ecNumber>
    </recommendedName>
</protein>
<dbReference type="GO" id="GO:0004106">
    <property type="term" value="F:chorismate mutase activity"/>
    <property type="evidence" value="ECO:0007669"/>
    <property type="project" value="UniProtKB-UniRule"/>
</dbReference>
<gene>
    <name evidence="4" type="ORF">A6M13_07615</name>
</gene>
<comment type="caution">
    <text evidence="4">The sequence shown here is derived from an EMBL/GenBank/DDBJ whole genome shotgun (WGS) entry which is preliminary data.</text>
</comment>
<organism evidence="4 5">
    <name type="scientific">Caryophanon tenue</name>
    <dbReference type="NCBI Taxonomy" id="33978"/>
    <lineage>
        <taxon>Bacteria</taxon>
        <taxon>Bacillati</taxon>
        <taxon>Bacillota</taxon>
        <taxon>Bacilli</taxon>
        <taxon>Bacillales</taxon>
        <taxon>Caryophanaceae</taxon>
        <taxon>Caryophanon</taxon>
    </lineage>
</organism>
<dbReference type="PANTHER" id="PTHR21164:SF0">
    <property type="entry name" value="CHORISMATE MUTASE AROH"/>
    <property type="match status" value="1"/>
</dbReference>
<keyword evidence="5" id="KW-1185">Reference proteome</keyword>
<dbReference type="NCBIfam" id="TIGR01796">
    <property type="entry name" value="CM_mono_aroH"/>
    <property type="match status" value="1"/>
</dbReference>
<evidence type="ECO:0000256" key="1">
    <source>
        <dbReference type="NCBIfam" id="TIGR01796"/>
    </source>
</evidence>
<accession>A0A1C0Y543</accession>
<dbReference type="GO" id="GO:0008652">
    <property type="term" value="P:amino acid biosynthetic process"/>
    <property type="evidence" value="ECO:0007669"/>
    <property type="project" value="UniProtKB-UniRule"/>
</dbReference>
<name>A0A1C0Y543_9BACL</name>
<dbReference type="Gene3D" id="3.30.1330.40">
    <property type="entry name" value="RutC-like"/>
    <property type="match status" value="1"/>
</dbReference>
<evidence type="ECO:0000256" key="2">
    <source>
        <dbReference type="PIRSR" id="PIRSR005965-1"/>
    </source>
</evidence>
<evidence type="ECO:0000313" key="5">
    <source>
        <dbReference type="Proteomes" id="UP000093199"/>
    </source>
</evidence>
<dbReference type="GO" id="GO:0009073">
    <property type="term" value="P:aromatic amino acid family biosynthetic process"/>
    <property type="evidence" value="ECO:0007669"/>
    <property type="project" value="UniProtKB-UniRule"/>
</dbReference>
<dbReference type="RefSeq" id="WP_066548669.1">
    <property type="nucleotide sequence ID" value="NZ_MASJ01000042.1"/>
</dbReference>
<dbReference type="Pfam" id="PF07736">
    <property type="entry name" value="CM_1"/>
    <property type="match status" value="1"/>
</dbReference>
<dbReference type="PIRSF" id="PIRSF005965">
    <property type="entry name" value="Chor_mut_AroH"/>
    <property type="match status" value="1"/>
</dbReference>
<dbReference type="CDD" id="cd02185">
    <property type="entry name" value="AroH"/>
    <property type="match status" value="1"/>
</dbReference>